<evidence type="ECO:0000313" key="1">
    <source>
        <dbReference type="EMBL" id="CAB3743814.1"/>
    </source>
</evidence>
<name>A0A6J5CU54_9BURK</name>
<dbReference type="Proteomes" id="UP000494255">
    <property type="component" value="Unassembled WGS sequence"/>
</dbReference>
<protein>
    <submittedName>
        <fullName evidence="1">Uncharacterized protein</fullName>
    </submittedName>
</protein>
<dbReference type="EMBL" id="CADIKC010000017">
    <property type="protein sequence ID" value="CAB3743814.1"/>
    <property type="molecule type" value="Genomic_DNA"/>
</dbReference>
<proteinExistence type="predicted"/>
<gene>
    <name evidence="1" type="ORF">LMG24238_07137</name>
</gene>
<keyword evidence="2" id="KW-1185">Reference proteome</keyword>
<accession>A0A6J5CU54</accession>
<dbReference type="AlphaFoldDB" id="A0A6J5CU54"/>
<reference evidence="1 2" key="1">
    <citation type="submission" date="2020-04" db="EMBL/GenBank/DDBJ databases">
        <authorList>
            <person name="De Canck E."/>
        </authorList>
    </citation>
    <scope>NUCLEOTIDE SEQUENCE [LARGE SCALE GENOMIC DNA]</scope>
    <source>
        <strain evidence="1 2">LMG 24238</strain>
    </source>
</reference>
<evidence type="ECO:0000313" key="2">
    <source>
        <dbReference type="Proteomes" id="UP000494255"/>
    </source>
</evidence>
<sequence>MRAITARHSLFPRSHTHLPNSFPRGLPAVAKRVASADNWAYHVPVPAGPIDSRVCPFSTCLSPGSAYDDVLPFVTEATGCSPFGLGLTAALAHFVLRGLQQFTYVVLAELALHLTPRGGWQCRFLPRRRGEPSVERHVVLRASHLTVTGHACLIGNCWSYSGSRHLRSFTRTQSATRQKRALPPTTCRLTRGRRRHVSHHGKYEYPLFAMLRDGTFYHPKSAPNA</sequence>
<organism evidence="1 2">
    <name type="scientific">Paraburkholderia sediminicola</name>
    <dbReference type="NCBI Taxonomy" id="458836"/>
    <lineage>
        <taxon>Bacteria</taxon>
        <taxon>Pseudomonadati</taxon>
        <taxon>Pseudomonadota</taxon>
        <taxon>Betaproteobacteria</taxon>
        <taxon>Burkholderiales</taxon>
        <taxon>Burkholderiaceae</taxon>
        <taxon>Paraburkholderia</taxon>
    </lineage>
</organism>